<keyword evidence="10" id="KW-0094">Blood coagulation</keyword>
<dbReference type="PANTHER" id="PTHR20859">
    <property type="entry name" value="INTERFERON/INTERLEUKIN RECEPTOR"/>
    <property type="match status" value="1"/>
</dbReference>
<sequence>EEFKVSVCVAVFCKELCFSVNKIHVSVCLCVETFPRAQNVTWISFNFKTLLTWSPKPTNYSYTVEFSQRGQNRERTPLCIQTSNTECDLTTAVSNLKGKYIAEVQSEPVRGVSSDLTEFPHTASNWFCPFNDTIIGRPEFKIAVNEDQRTITVHVKDIETALLNGQKQRQSIRDIFKDDLQYKVYYRKAKSSGKVGYDCKMCSCILPWFQTLKYNGQCRIIK</sequence>
<evidence type="ECO:0000313" key="19">
    <source>
        <dbReference type="Ensembl" id="ENSEEEP00000023341.2"/>
    </source>
</evidence>
<proteinExistence type="inferred from homology"/>
<evidence type="ECO:0000256" key="11">
    <source>
        <dbReference type="ARBA" id="ARBA00023136"/>
    </source>
</evidence>
<accession>A0A4W4FEQ4</accession>
<reference evidence="19" key="4">
    <citation type="submission" date="2025-08" db="UniProtKB">
        <authorList>
            <consortium name="Ensembl"/>
        </authorList>
    </citation>
    <scope>IDENTIFICATION</scope>
</reference>
<dbReference type="Proteomes" id="UP000314983">
    <property type="component" value="Chromosome 10"/>
</dbReference>
<keyword evidence="6" id="KW-0812">Transmembrane</keyword>
<protein>
    <recommendedName>
        <fullName evidence="5">Tissue factor</fullName>
    </recommendedName>
    <alternativeName>
        <fullName evidence="16">Coagulation factor III</fullName>
    </alternativeName>
</protein>
<evidence type="ECO:0000256" key="2">
    <source>
        <dbReference type="ARBA" id="ARBA00004479"/>
    </source>
</evidence>
<reference evidence="20" key="1">
    <citation type="journal article" date="2014" name="Science">
        <title>Nonhuman genetics. Genomic basis for the convergent evolution of electric organs.</title>
        <authorList>
            <person name="Gallant J.R."/>
            <person name="Traeger L.L."/>
            <person name="Volkening J.D."/>
            <person name="Moffett H."/>
            <person name="Chen P.H."/>
            <person name="Novina C.D."/>
            <person name="Phillips G.N.Jr."/>
            <person name="Anand R."/>
            <person name="Wells G.B."/>
            <person name="Pinch M."/>
            <person name="Guth R."/>
            <person name="Unguez G.A."/>
            <person name="Albert J.S."/>
            <person name="Zakon H.H."/>
            <person name="Samanta M.P."/>
            <person name="Sussman M.R."/>
        </authorList>
    </citation>
    <scope>NUCLEOTIDE SEQUENCE [LARGE SCALE GENOMIC DNA]</scope>
</reference>
<evidence type="ECO:0000256" key="1">
    <source>
        <dbReference type="ARBA" id="ARBA00002201"/>
    </source>
</evidence>
<evidence type="ECO:0000259" key="17">
    <source>
        <dbReference type="Pfam" id="PF01108"/>
    </source>
</evidence>
<dbReference type="AlphaFoldDB" id="A0A4W4FEQ4"/>
<keyword evidence="12" id="KW-0564">Palmitate</keyword>
<evidence type="ECO:0000256" key="10">
    <source>
        <dbReference type="ARBA" id="ARBA00023084"/>
    </source>
</evidence>
<keyword evidence="9" id="KW-1133">Transmembrane helix</keyword>
<dbReference type="InterPro" id="IPR013783">
    <property type="entry name" value="Ig-like_fold"/>
</dbReference>
<organism evidence="19 20">
    <name type="scientific">Electrophorus electricus</name>
    <name type="common">Electric eel</name>
    <name type="synonym">Gymnotus electricus</name>
    <dbReference type="NCBI Taxonomy" id="8005"/>
    <lineage>
        <taxon>Eukaryota</taxon>
        <taxon>Metazoa</taxon>
        <taxon>Chordata</taxon>
        <taxon>Craniata</taxon>
        <taxon>Vertebrata</taxon>
        <taxon>Euteleostomi</taxon>
        <taxon>Actinopterygii</taxon>
        <taxon>Neopterygii</taxon>
        <taxon>Teleostei</taxon>
        <taxon>Ostariophysi</taxon>
        <taxon>Gymnotiformes</taxon>
        <taxon>Gymnotoidei</taxon>
        <taxon>Gymnotidae</taxon>
        <taxon>Electrophorus</taxon>
    </lineage>
</organism>
<dbReference type="InterPro" id="IPR036116">
    <property type="entry name" value="FN3_sf"/>
</dbReference>
<dbReference type="GO" id="GO:0005886">
    <property type="term" value="C:plasma membrane"/>
    <property type="evidence" value="ECO:0007669"/>
    <property type="project" value="TreeGrafter"/>
</dbReference>
<comment type="subcellular location">
    <subcellularLocation>
        <location evidence="2">Membrane</location>
        <topology evidence="2">Single-pass type I membrane protein</topology>
    </subcellularLocation>
</comment>
<evidence type="ECO:0000256" key="8">
    <source>
        <dbReference type="ARBA" id="ARBA00022729"/>
    </source>
</evidence>
<reference evidence="19" key="5">
    <citation type="submission" date="2025-09" db="UniProtKB">
        <authorList>
            <consortium name="Ensembl"/>
        </authorList>
    </citation>
    <scope>IDENTIFICATION</scope>
</reference>
<evidence type="ECO:0000256" key="13">
    <source>
        <dbReference type="ARBA" id="ARBA00023157"/>
    </source>
</evidence>
<evidence type="ECO:0000256" key="3">
    <source>
        <dbReference type="ARBA" id="ARBA00009197"/>
    </source>
</evidence>
<keyword evidence="8" id="KW-0732">Signal</keyword>
<dbReference type="Gene3D" id="2.60.40.10">
    <property type="entry name" value="Immunoglobulins"/>
    <property type="match status" value="2"/>
</dbReference>
<dbReference type="GO" id="GO:0004896">
    <property type="term" value="F:cytokine receptor activity"/>
    <property type="evidence" value="ECO:0007669"/>
    <property type="project" value="TreeGrafter"/>
</dbReference>
<keyword evidence="14" id="KW-0325">Glycoprotein</keyword>
<evidence type="ECO:0000313" key="20">
    <source>
        <dbReference type="Proteomes" id="UP000314983"/>
    </source>
</evidence>
<comment type="subunit">
    <text evidence="4">Interacts with HSPE; the interaction, inhibited by heparin, promotes the generation of activated factor X and activates coagulation in the presence of activated factor VII.</text>
</comment>
<evidence type="ECO:0000256" key="12">
    <source>
        <dbReference type="ARBA" id="ARBA00023139"/>
    </source>
</evidence>
<evidence type="ECO:0000256" key="7">
    <source>
        <dbReference type="ARBA" id="ARBA00022696"/>
    </source>
</evidence>
<keyword evidence="7" id="KW-0356">Hemostasis</keyword>
<keyword evidence="13" id="KW-1015">Disulfide bond</keyword>
<reference evidence="19" key="3">
    <citation type="submission" date="2020-05" db="EMBL/GenBank/DDBJ databases">
        <title>Electrophorus electricus (electric eel) genome, fEleEle1, primary haplotype.</title>
        <authorList>
            <person name="Myers G."/>
            <person name="Meyer A."/>
            <person name="Fedrigo O."/>
            <person name="Formenti G."/>
            <person name="Rhie A."/>
            <person name="Tracey A."/>
            <person name="Sims Y."/>
            <person name="Jarvis E.D."/>
        </authorList>
    </citation>
    <scope>NUCLEOTIDE SEQUENCE [LARGE SCALE GENOMIC DNA]</scope>
</reference>
<dbReference type="Ensembl" id="ENSEEET00000023602.2">
    <property type="protein sequence ID" value="ENSEEEP00000023341.2"/>
    <property type="gene ID" value="ENSEEEG00000011306.2"/>
</dbReference>
<name>A0A4W4FEQ4_ELEEL</name>
<dbReference type="GeneTree" id="ENSGT00390000012668"/>
<comment type="similarity">
    <text evidence="3">Belongs to the tissue factor family.</text>
</comment>
<evidence type="ECO:0000259" key="18">
    <source>
        <dbReference type="Pfam" id="PF09294"/>
    </source>
</evidence>
<feature type="domain" description="Fibronectin type-III" evidence="17">
    <location>
        <begin position="30"/>
        <end position="111"/>
    </location>
</feature>
<evidence type="ECO:0000256" key="14">
    <source>
        <dbReference type="ARBA" id="ARBA00023180"/>
    </source>
</evidence>
<dbReference type="Pfam" id="PF09294">
    <property type="entry name" value="Interfer-bind"/>
    <property type="match status" value="1"/>
</dbReference>
<dbReference type="InterPro" id="IPR001187">
    <property type="entry name" value="Tissue_factor"/>
</dbReference>
<gene>
    <name evidence="19" type="primary">f3a</name>
</gene>
<dbReference type="FunFam" id="2.60.40.10:FF:000746">
    <property type="entry name" value="Tissue factor"/>
    <property type="match status" value="1"/>
</dbReference>
<evidence type="ECO:0000256" key="9">
    <source>
        <dbReference type="ARBA" id="ARBA00022989"/>
    </source>
</evidence>
<dbReference type="InterPro" id="IPR015373">
    <property type="entry name" value="Interferon/interleukin_rcp_dom"/>
</dbReference>
<dbReference type="PRINTS" id="PR00346">
    <property type="entry name" value="TISSUEFACTOR"/>
</dbReference>
<comment type="function">
    <text evidence="1">Initiates blood coagulation by forming a complex with circulating factor VII or VIIa. The [TF:VIIa] complex activates factors IX or X by specific limited proteolysis. TF plays a role in normal hemostasis by initiating the cell-surface assembly and propagation of the coagulation protease cascade.</text>
</comment>
<dbReference type="InterPro" id="IPR050650">
    <property type="entry name" value="Type-II_Cytokine-TF_Rcpt"/>
</dbReference>
<evidence type="ECO:0000256" key="16">
    <source>
        <dbReference type="ARBA" id="ARBA00031171"/>
    </source>
</evidence>
<feature type="domain" description="Interferon/interleukin receptor" evidence="18">
    <location>
        <begin position="133"/>
        <end position="193"/>
    </location>
</feature>
<reference evidence="20" key="2">
    <citation type="journal article" date="2017" name="Sci. Adv.">
        <title>A tail of two voltages: Proteomic comparison of the three electric organs of the electric eel.</title>
        <authorList>
            <person name="Traeger L.L."/>
            <person name="Sabat G."/>
            <person name="Barrett-Wilt G.A."/>
            <person name="Wells G.B."/>
            <person name="Sussman M.R."/>
        </authorList>
    </citation>
    <scope>NUCLEOTIDE SEQUENCE [LARGE SCALE GENOMIC DNA]</scope>
</reference>
<evidence type="ECO:0000256" key="6">
    <source>
        <dbReference type="ARBA" id="ARBA00022692"/>
    </source>
</evidence>
<evidence type="ECO:0000256" key="15">
    <source>
        <dbReference type="ARBA" id="ARBA00023288"/>
    </source>
</evidence>
<keyword evidence="20" id="KW-1185">Reference proteome</keyword>
<dbReference type="GO" id="GO:0007596">
    <property type="term" value="P:blood coagulation"/>
    <property type="evidence" value="ECO:0007669"/>
    <property type="project" value="UniProtKB-KW"/>
</dbReference>
<dbReference type="SUPFAM" id="SSF49265">
    <property type="entry name" value="Fibronectin type III"/>
    <property type="match status" value="2"/>
</dbReference>
<dbReference type="PANTHER" id="PTHR20859:SF22">
    <property type="entry name" value="TISSUE FACTOR"/>
    <property type="match status" value="1"/>
</dbReference>
<dbReference type="InterPro" id="IPR003961">
    <property type="entry name" value="FN3_dom"/>
</dbReference>
<evidence type="ECO:0000256" key="5">
    <source>
        <dbReference type="ARBA" id="ARBA00018722"/>
    </source>
</evidence>
<keyword evidence="15" id="KW-0449">Lipoprotein</keyword>
<evidence type="ECO:0000256" key="4">
    <source>
        <dbReference type="ARBA" id="ARBA00011184"/>
    </source>
</evidence>
<keyword evidence="11" id="KW-0472">Membrane</keyword>
<dbReference type="Pfam" id="PF01108">
    <property type="entry name" value="Tissue_fac"/>
    <property type="match status" value="1"/>
</dbReference>